<reference evidence="1 2" key="1">
    <citation type="submission" date="2020-01" db="EMBL/GenBank/DDBJ databases">
        <title>Genomes of bacteria type strains.</title>
        <authorList>
            <person name="Chen J."/>
            <person name="Zhu S."/>
            <person name="Yang J."/>
        </authorList>
    </citation>
    <scope>NUCLEOTIDE SEQUENCE [LARGE SCALE GENOMIC DNA]</scope>
    <source>
        <strain evidence="1 2">LMG 24078</strain>
    </source>
</reference>
<name>A0A6N9TH06_9ALTE</name>
<dbReference type="EMBL" id="JAAAWO010000010">
    <property type="protein sequence ID" value="NDW16440.1"/>
    <property type="molecule type" value="Genomic_DNA"/>
</dbReference>
<protein>
    <submittedName>
        <fullName evidence="1">Uncharacterized protein</fullName>
    </submittedName>
</protein>
<dbReference type="RefSeq" id="WP_163107071.1">
    <property type="nucleotide sequence ID" value="NZ_JAAAWO010000010.1"/>
</dbReference>
<comment type="caution">
    <text evidence="1">The sequence shown here is derived from an EMBL/GenBank/DDBJ whole genome shotgun (WGS) entry which is preliminary data.</text>
</comment>
<keyword evidence="2" id="KW-1185">Reference proteome</keyword>
<gene>
    <name evidence="1" type="ORF">GTQ48_13035</name>
</gene>
<evidence type="ECO:0000313" key="2">
    <source>
        <dbReference type="Proteomes" id="UP000471381"/>
    </source>
</evidence>
<evidence type="ECO:0000313" key="1">
    <source>
        <dbReference type="EMBL" id="NDW16440.1"/>
    </source>
</evidence>
<sequence>MHPLWGLLDDAALKQDIDVLWRQYFDKETNSFVRQSYVGQPWLSTLTTLFDIKESHLIALQYINYEFCDILKSVLQRLYAVVKSFYCQITYF</sequence>
<proteinExistence type="predicted"/>
<dbReference type="Proteomes" id="UP000471381">
    <property type="component" value="Unassembled WGS sequence"/>
</dbReference>
<organism evidence="1 2">
    <name type="scientific">Alteromonas genovensis</name>
    <dbReference type="NCBI Taxonomy" id="471225"/>
    <lineage>
        <taxon>Bacteria</taxon>
        <taxon>Pseudomonadati</taxon>
        <taxon>Pseudomonadota</taxon>
        <taxon>Gammaproteobacteria</taxon>
        <taxon>Alteromonadales</taxon>
        <taxon>Alteromonadaceae</taxon>
        <taxon>Alteromonas/Salinimonas group</taxon>
        <taxon>Alteromonas</taxon>
    </lineage>
</organism>
<dbReference type="AlphaFoldDB" id="A0A6N9TH06"/>
<accession>A0A6N9TH06</accession>